<evidence type="ECO:0000313" key="1">
    <source>
        <dbReference type="EMBL" id="NBN78300.1"/>
    </source>
</evidence>
<dbReference type="CDD" id="cd00090">
    <property type="entry name" value="HTH_ARSR"/>
    <property type="match status" value="1"/>
</dbReference>
<dbReference type="InterPro" id="IPR036388">
    <property type="entry name" value="WH-like_DNA-bd_sf"/>
</dbReference>
<dbReference type="RefSeq" id="WP_161673764.1">
    <property type="nucleotide sequence ID" value="NZ_JAABLP010000001.1"/>
</dbReference>
<reference evidence="2" key="1">
    <citation type="submission" date="2020-01" db="EMBL/GenBank/DDBJ databases">
        <authorList>
            <person name="Fang Y."/>
            <person name="Sun R."/>
            <person name="Nie L."/>
            <person name="He J."/>
            <person name="Hao L."/>
            <person name="Wang L."/>
            <person name="Su S."/>
            <person name="Lv E."/>
            <person name="Zhang Z."/>
            <person name="Xie R."/>
            <person name="Liu H."/>
        </authorList>
    </citation>
    <scope>NUCLEOTIDE SEQUENCE [LARGE SCALE GENOMIC DNA]</scope>
    <source>
        <strain evidence="2">XCT-53</strain>
    </source>
</reference>
<comment type="caution">
    <text evidence="1">The sequence shown here is derived from an EMBL/GenBank/DDBJ whole genome shotgun (WGS) entry which is preliminary data.</text>
</comment>
<dbReference type="InterPro" id="IPR011991">
    <property type="entry name" value="ArsR-like_HTH"/>
</dbReference>
<protein>
    <submittedName>
        <fullName evidence="1">Metalloregulator ArsR/SmtB family transcription factor</fullName>
    </submittedName>
</protein>
<dbReference type="Proteomes" id="UP000586722">
    <property type="component" value="Unassembled WGS sequence"/>
</dbReference>
<accession>A0A7X5J9H1</accession>
<keyword evidence="2" id="KW-1185">Reference proteome</keyword>
<dbReference type="NCBIfam" id="NF033788">
    <property type="entry name" value="HTH_metalloreg"/>
    <property type="match status" value="1"/>
</dbReference>
<dbReference type="Gene3D" id="1.10.10.10">
    <property type="entry name" value="Winged helix-like DNA-binding domain superfamily/Winged helix DNA-binding domain"/>
    <property type="match status" value="1"/>
</dbReference>
<dbReference type="PRINTS" id="PR00778">
    <property type="entry name" value="HTHARSR"/>
</dbReference>
<dbReference type="InterPro" id="IPR036390">
    <property type="entry name" value="WH_DNA-bd_sf"/>
</dbReference>
<dbReference type="Pfam" id="PF01022">
    <property type="entry name" value="HTH_5"/>
    <property type="match status" value="1"/>
</dbReference>
<name>A0A7X5J9H1_9HYPH</name>
<dbReference type="InterPro" id="IPR051081">
    <property type="entry name" value="HTH_MetalResp_TranReg"/>
</dbReference>
<dbReference type="GO" id="GO:0003677">
    <property type="term" value="F:DNA binding"/>
    <property type="evidence" value="ECO:0007669"/>
    <property type="project" value="UniProtKB-KW"/>
</dbReference>
<organism evidence="1 2">
    <name type="scientific">Pannonibacter tanglangensis</name>
    <dbReference type="NCBI Taxonomy" id="2750084"/>
    <lineage>
        <taxon>Bacteria</taxon>
        <taxon>Pseudomonadati</taxon>
        <taxon>Pseudomonadota</taxon>
        <taxon>Alphaproteobacteria</taxon>
        <taxon>Hyphomicrobiales</taxon>
        <taxon>Stappiaceae</taxon>
        <taxon>Pannonibacter</taxon>
    </lineage>
</organism>
<dbReference type="SUPFAM" id="SSF46785">
    <property type="entry name" value="Winged helix' DNA-binding domain"/>
    <property type="match status" value="1"/>
</dbReference>
<dbReference type="InterPro" id="IPR001845">
    <property type="entry name" value="HTH_ArsR_DNA-bd_dom"/>
</dbReference>
<dbReference type="PROSITE" id="PS50987">
    <property type="entry name" value="HTH_ARSR_2"/>
    <property type="match status" value="1"/>
</dbReference>
<dbReference type="PANTHER" id="PTHR33154">
    <property type="entry name" value="TRANSCRIPTIONAL REGULATOR, ARSR FAMILY"/>
    <property type="match status" value="1"/>
</dbReference>
<dbReference type="EMBL" id="JAABLQ010000001">
    <property type="protein sequence ID" value="NBN78300.1"/>
    <property type="molecule type" value="Genomic_DNA"/>
</dbReference>
<proteinExistence type="predicted"/>
<dbReference type="PANTHER" id="PTHR33154:SF15">
    <property type="entry name" value="REGULATORY PROTEIN ARSR"/>
    <property type="match status" value="1"/>
</dbReference>
<dbReference type="AlphaFoldDB" id="A0A7X5J9H1"/>
<evidence type="ECO:0000313" key="2">
    <source>
        <dbReference type="Proteomes" id="UP000586722"/>
    </source>
</evidence>
<dbReference type="SMART" id="SM00418">
    <property type="entry name" value="HTH_ARSR"/>
    <property type="match status" value="1"/>
</dbReference>
<dbReference type="GO" id="GO:0003700">
    <property type="term" value="F:DNA-binding transcription factor activity"/>
    <property type="evidence" value="ECO:0007669"/>
    <property type="project" value="InterPro"/>
</dbReference>
<gene>
    <name evidence="1" type="ORF">GWI72_08480</name>
</gene>
<sequence>MSDPESTTGCCRAKDPEVQRLADLFRALSHPARLGILEELARRPDACCGDIVDCLPLAQSTVSQHLQMLKETGLITCEVRGRTCRYSLDLAAVAGDLAAAAALLARLASLAGASAPASEKD</sequence>